<dbReference type="EMBL" id="UYJE01010502">
    <property type="protein sequence ID" value="VDI83768.1"/>
    <property type="molecule type" value="Genomic_DNA"/>
</dbReference>
<evidence type="ECO:0000256" key="4">
    <source>
        <dbReference type="SAM" id="SignalP"/>
    </source>
</evidence>
<dbReference type="Pfam" id="PF01382">
    <property type="entry name" value="Avidin"/>
    <property type="match status" value="1"/>
</dbReference>
<organism evidence="5 6">
    <name type="scientific">Mytilus galloprovincialis</name>
    <name type="common">Mediterranean mussel</name>
    <dbReference type="NCBI Taxonomy" id="29158"/>
    <lineage>
        <taxon>Eukaryota</taxon>
        <taxon>Metazoa</taxon>
        <taxon>Spiralia</taxon>
        <taxon>Lophotrochozoa</taxon>
        <taxon>Mollusca</taxon>
        <taxon>Bivalvia</taxon>
        <taxon>Autobranchia</taxon>
        <taxon>Pteriomorphia</taxon>
        <taxon>Mytilida</taxon>
        <taxon>Mytiloidea</taxon>
        <taxon>Mytilidae</taxon>
        <taxon>Mytilinae</taxon>
        <taxon>Mytilus</taxon>
    </lineage>
</organism>
<evidence type="ECO:0000313" key="5">
    <source>
        <dbReference type="EMBL" id="VDI83768.1"/>
    </source>
</evidence>
<proteinExistence type="predicted"/>
<reference evidence="5" key="1">
    <citation type="submission" date="2018-11" db="EMBL/GenBank/DDBJ databases">
        <authorList>
            <person name="Alioto T."/>
            <person name="Alioto T."/>
        </authorList>
    </citation>
    <scope>NUCLEOTIDE SEQUENCE</scope>
</reference>
<dbReference type="AlphaFoldDB" id="A0A8B6HS02"/>
<evidence type="ECO:0000256" key="3">
    <source>
        <dbReference type="ARBA" id="ARBA00022729"/>
    </source>
</evidence>
<evidence type="ECO:0000256" key="1">
    <source>
        <dbReference type="ARBA" id="ARBA00004613"/>
    </source>
</evidence>
<protein>
    <submittedName>
        <fullName evidence="5">Uncharacterized protein</fullName>
    </submittedName>
</protein>
<comment type="subcellular location">
    <subcellularLocation>
        <location evidence="1">Secreted</location>
    </subcellularLocation>
</comment>
<dbReference type="SUPFAM" id="SSF50876">
    <property type="entry name" value="Avidin/streptavidin"/>
    <property type="match status" value="1"/>
</dbReference>
<comment type="caution">
    <text evidence="5">The sequence shown here is derived from an EMBL/GenBank/DDBJ whole genome shotgun (WGS) entry which is preliminary data.</text>
</comment>
<feature type="chain" id="PRO_5032580320" evidence="4">
    <location>
        <begin position="18"/>
        <end position="156"/>
    </location>
</feature>
<sequence>MMRVLVIILFGSLVCTAAPFGGSWEIIERTMKFINGCGIAGKWHAKYVATISLTCKPDPSLTGVETLSGRWSNAPDNHYPLKGRYTKVNNDYYLGFTVAFNNAHLGNSGSVSGLTGMYDAAWKSMTTFWVMTNKTDPQDNWQNSKIGKAVFTRVSN</sequence>
<keyword evidence="2" id="KW-0964">Secreted</keyword>
<gene>
    <name evidence="5" type="ORF">MGAL_10B001656</name>
</gene>
<accession>A0A8B6HS02</accession>
<evidence type="ECO:0000313" key="6">
    <source>
        <dbReference type="Proteomes" id="UP000596742"/>
    </source>
</evidence>
<dbReference type="Proteomes" id="UP000596742">
    <property type="component" value="Unassembled WGS sequence"/>
</dbReference>
<keyword evidence="6" id="KW-1185">Reference proteome</keyword>
<dbReference type="InterPro" id="IPR005468">
    <property type="entry name" value="Avidin/str"/>
</dbReference>
<name>A0A8B6HS02_MYTGA</name>
<keyword evidence="3 4" id="KW-0732">Signal</keyword>
<feature type="signal peptide" evidence="4">
    <location>
        <begin position="1"/>
        <end position="17"/>
    </location>
</feature>
<dbReference type="InterPro" id="IPR036896">
    <property type="entry name" value="Avidin-like_sf"/>
</dbReference>
<dbReference type="GO" id="GO:0005576">
    <property type="term" value="C:extracellular region"/>
    <property type="evidence" value="ECO:0007669"/>
    <property type="project" value="UniProtKB-SubCell"/>
</dbReference>
<dbReference type="PROSITE" id="PS51326">
    <property type="entry name" value="AVIDIN_2"/>
    <property type="match status" value="1"/>
</dbReference>
<evidence type="ECO:0000256" key="2">
    <source>
        <dbReference type="ARBA" id="ARBA00022525"/>
    </source>
</evidence>
<dbReference type="GO" id="GO:0009374">
    <property type="term" value="F:biotin binding"/>
    <property type="evidence" value="ECO:0007669"/>
    <property type="project" value="InterPro"/>
</dbReference>
<dbReference type="Gene3D" id="2.40.128.30">
    <property type="entry name" value="Avidin-like"/>
    <property type="match status" value="1"/>
</dbReference>